<evidence type="ECO:0000256" key="5">
    <source>
        <dbReference type="ARBA" id="ARBA00022553"/>
    </source>
</evidence>
<evidence type="ECO:0000256" key="1">
    <source>
        <dbReference type="ARBA" id="ARBA00000085"/>
    </source>
</evidence>
<evidence type="ECO:0000259" key="14">
    <source>
        <dbReference type="PROSITE" id="PS50046"/>
    </source>
</evidence>
<keyword evidence="13" id="KW-0675">Receptor</keyword>
<dbReference type="InterPro" id="IPR003661">
    <property type="entry name" value="HisK_dim/P_dom"/>
</dbReference>
<evidence type="ECO:0000313" key="16">
    <source>
        <dbReference type="EMBL" id="OTP66019.1"/>
    </source>
</evidence>
<dbReference type="Gene3D" id="3.30.450.40">
    <property type="match status" value="1"/>
</dbReference>
<evidence type="ECO:0000256" key="12">
    <source>
        <dbReference type="ARBA" id="ARBA00023012"/>
    </source>
</evidence>
<dbReference type="InterPro" id="IPR036890">
    <property type="entry name" value="HATPase_C_sf"/>
</dbReference>
<dbReference type="InterPro" id="IPR005467">
    <property type="entry name" value="His_kinase_dom"/>
</dbReference>
<dbReference type="RefSeq" id="WP_086383926.1">
    <property type="nucleotide sequence ID" value="NZ_NBTY01000209.1"/>
</dbReference>
<dbReference type="Pfam" id="PF01590">
    <property type="entry name" value="GAF"/>
    <property type="match status" value="1"/>
</dbReference>
<accession>A0A242M498</accession>
<keyword evidence="4" id="KW-0600">Photoreceptor protein</keyword>
<evidence type="ECO:0000256" key="3">
    <source>
        <dbReference type="ARBA" id="ARBA00012438"/>
    </source>
</evidence>
<evidence type="ECO:0000256" key="11">
    <source>
        <dbReference type="ARBA" id="ARBA00022991"/>
    </source>
</evidence>
<name>A0A242M498_CABSO</name>
<dbReference type="PROSITE" id="PS50109">
    <property type="entry name" value="HIS_KIN"/>
    <property type="match status" value="1"/>
</dbReference>
<keyword evidence="7" id="KW-0808">Transferase</keyword>
<dbReference type="GO" id="GO:0009881">
    <property type="term" value="F:photoreceptor activity"/>
    <property type="evidence" value="ECO:0007669"/>
    <property type="project" value="UniProtKB-KW"/>
</dbReference>
<dbReference type="InterPro" id="IPR003594">
    <property type="entry name" value="HATPase_dom"/>
</dbReference>
<dbReference type="GO" id="GO:0000155">
    <property type="term" value="F:phosphorelay sensor kinase activity"/>
    <property type="evidence" value="ECO:0007669"/>
    <property type="project" value="InterPro"/>
</dbReference>
<keyword evidence="9 16" id="KW-0418">Kinase</keyword>
<dbReference type="PANTHER" id="PTHR43065:SF10">
    <property type="entry name" value="PEROXIDE STRESS-ACTIVATED HISTIDINE KINASE MAK3"/>
    <property type="match status" value="1"/>
</dbReference>
<dbReference type="Gene3D" id="3.30.450.270">
    <property type="match status" value="1"/>
</dbReference>
<dbReference type="InterPro" id="IPR016132">
    <property type="entry name" value="Phyto_chromo_attachment"/>
</dbReference>
<keyword evidence="5" id="KW-0597">Phosphoprotein</keyword>
<evidence type="ECO:0000256" key="10">
    <source>
        <dbReference type="ARBA" id="ARBA00022840"/>
    </source>
</evidence>
<dbReference type="InterPro" id="IPR013515">
    <property type="entry name" value="Phytochrome_cen-reg"/>
</dbReference>
<dbReference type="SUPFAM" id="SSF47384">
    <property type="entry name" value="Homodimeric domain of signal transducing histidine kinase"/>
    <property type="match status" value="1"/>
</dbReference>
<evidence type="ECO:0000259" key="15">
    <source>
        <dbReference type="PROSITE" id="PS50109"/>
    </source>
</evidence>
<comment type="catalytic activity">
    <reaction evidence="1">
        <text>ATP + protein L-histidine = ADP + protein N-phospho-L-histidine.</text>
        <dbReference type="EC" id="2.7.13.3"/>
    </reaction>
</comment>
<keyword evidence="12" id="KW-0902">Two-component regulatory system</keyword>
<dbReference type="SUPFAM" id="SSF55874">
    <property type="entry name" value="ATPase domain of HSP90 chaperone/DNA topoisomerase II/histidine kinase"/>
    <property type="match status" value="1"/>
</dbReference>
<dbReference type="Pfam" id="PF02518">
    <property type="entry name" value="HATPase_c"/>
    <property type="match status" value="1"/>
</dbReference>
<dbReference type="SMART" id="SM00065">
    <property type="entry name" value="GAF"/>
    <property type="match status" value="1"/>
</dbReference>
<dbReference type="PANTHER" id="PTHR43065">
    <property type="entry name" value="SENSOR HISTIDINE KINASE"/>
    <property type="match status" value="1"/>
</dbReference>
<protein>
    <recommendedName>
        <fullName evidence="3">histidine kinase</fullName>
        <ecNumber evidence="3">2.7.13.3</ecNumber>
    </recommendedName>
</protein>
<evidence type="ECO:0000256" key="13">
    <source>
        <dbReference type="ARBA" id="ARBA00023170"/>
    </source>
</evidence>
<evidence type="ECO:0000256" key="9">
    <source>
        <dbReference type="ARBA" id="ARBA00022777"/>
    </source>
</evidence>
<dbReference type="Gene3D" id="3.30.565.10">
    <property type="entry name" value="Histidine kinase-like ATPase, C-terminal domain"/>
    <property type="match status" value="1"/>
</dbReference>
<dbReference type="EMBL" id="NBTY01000209">
    <property type="protein sequence ID" value="OTP66019.1"/>
    <property type="molecule type" value="Genomic_DNA"/>
</dbReference>
<comment type="caution">
    <text evidence="16">The sequence shown here is derived from an EMBL/GenBank/DDBJ whole genome shotgun (WGS) entry which is preliminary data.</text>
</comment>
<dbReference type="Proteomes" id="UP000194546">
    <property type="component" value="Unassembled WGS sequence"/>
</dbReference>
<dbReference type="Pfam" id="PF00512">
    <property type="entry name" value="HisKA"/>
    <property type="match status" value="1"/>
</dbReference>
<dbReference type="GO" id="GO:0005524">
    <property type="term" value="F:ATP binding"/>
    <property type="evidence" value="ECO:0007669"/>
    <property type="project" value="UniProtKB-KW"/>
</dbReference>
<dbReference type="Pfam" id="PF00360">
    <property type="entry name" value="PHY"/>
    <property type="match status" value="1"/>
</dbReference>
<dbReference type="InterPro" id="IPR013654">
    <property type="entry name" value="PAS_2"/>
</dbReference>
<evidence type="ECO:0000256" key="6">
    <source>
        <dbReference type="ARBA" id="ARBA00022606"/>
    </source>
</evidence>
<dbReference type="AlphaFoldDB" id="A0A242M498"/>
<keyword evidence="8" id="KW-0547">Nucleotide-binding</keyword>
<evidence type="ECO:0000256" key="8">
    <source>
        <dbReference type="ARBA" id="ARBA00022741"/>
    </source>
</evidence>
<dbReference type="InterPro" id="IPR003018">
    <property type="entry name" value="GAF"/>
</dbReference>
<proteinExistence type="inferred from homology"/>
<keyword evidence="11" id="KW-0157">Chromophore</keyword>
<reference evidence="16 17" key="1">
    <citation type="submission" date="2017-03" db="EMBL/GenBank/DDBJ databases">
        <title>Genome analysis of strain PAMC 26510.</title>
        <authorList>
            <person name="Oh H.-M."/>
            <person name="Yang J.-A."/>
        </authorList>
    </citation>
    <scope>NUCLEOTIDE SEQUENCE [LARGE SCALE GENOMIC DNA]</scope>
    <source>
        <strain evidence="16 17">PAMC 26510</strain>
    </source>
</reference>
<dbReference type="SMART" id="SM00388">
    <property type="entry name" value="HisKA"/>
    <property type="match status" value="1"/>
</dbReference>
<dbReference type="PROSITE" id="PS50046">
    <property type="entry name" value="PHYTOCHROME_2"/>
    <property type="match status" value="1"/>
</dbReference>
<evidence type="ECO:0000256" key="2">
    <source>
        <dbReference type="ARBA" id="ARBA00006402"/>
    </source>
</evidence>
<dbReference type="Pfam" id="PF08446">
    <property type="entry name" value="PAS_2"/>
    <property type="match status" value="1"/>
</dbReference>
<comment type="similarity">
    <text evidence="2">In the N-terminal section; belongs to the phytochrome family.</text>
</comment>
<dbReference type="Gene3D" id="1.10.287.130">
    <property type="match status" value="1"/>
</dbReference>
<evidence type="ECO:0000256" key="7">
    <source>
        <dbReference type="ARBA" id="ARBA00022679"/>
    </source>
</evidence>
<gene>
    <name evidence="16" type="ORF">PAMC26510_36410</name>
</gene>
<dbReference type="Gene3D" id="3.30.450.20">
    <property type="entry name" value="PAS domain"/>
    <property type="match status" value="1"/>
</dbReference>
<dbReference type="InterPro" id="IPR001294">
    <property type="entry name" value="Phytochrome"/>
</dbReference>
<dbReference type="InterPro" id="IPR036097">
    <property type="entry name" value="HisK_dim/P_sf"/>
</dbReference>
<evidence type="ECO:0000256" key="4">
    <source>
        <dbReference type="ARBA" id="ARBA00022543"/>
    </source>
</evidence>
<dbReference type="CDD" id="cd00082">
    <property type="entry name" value="HisKA"/>
    <property type="match status" value="1"/>
</dbReference>
<dbReference type="PRINTS" id="PR01033">
    <property type="entry name" value="PHYTOCHROME"/>
</dbReference>
<dbReference type="EC" id="2.7.13.3" evidence="3"/>
<keyword evidence="6" id="KW-0716">Sensory transduction</keyword>
<feature type="domain" description="Phytochrome chromophore attachment site" evidence="14">
    <location>
        <begin position="143"/>
        <end position="301"/>
    </location>
</feature>
<dbReference type="InterPro" id="IPR035965">
    <property type="entry name" value="PAS-like_dom_sf"/>
</dbReference>
<sequence length="727" mass="79748">MNNSLPTDTLISCENEPIQAPGSIQPHGALICFASDGRVLARSSTAEIWLGTLPGIGEALTPRYLNASARIAIDAALQDPSHAGDSVEWERSYGMRFDLVMHWSDDNLMVEWEHIADQTVMLAHYAALARSTIRRLQERKYTSVNEVLQAAADTVRVMTECDRVMAYRFLADDSGEVIGESRREDLVSYLYQRFPSGDIPAQARRLYVLSPIRQISSVNAVAVPMEPLLNLETNRPYDLSHSVLRSVSPVHIEYLKNMGVAASMSISIVINERLWGMIACHHMSDHRVPHAIRLSCILFMEVVTILLQQLELEQRVTAEQSVRVLGAEVAFAMRQADDPVAGLVAAASGISAMIGSDAVAIVVDGQTVMLDAPWLVDKAALLGIAEHMREAGSDLIVIESLADTQPHLIRPMTPTGVAAGLLAIQMNGDARITIIWLRNELVQTINWAGAPDKVVSMGPNGARLTPRASFESWKQVVTGRCRAWTETDVFAARELKSILQDVALQRLRDADRSRMILLATLAHDLRDPLQSVDLAVQFMRSGLASVQDAAQRVEGSTRRMQSLITYILDVSRIRAGMGLILERRKTPLTELLNATVNQLRQTYPGITIEYACPELGDAELDEDRFAQALGNLVNNARQHGDMSEPIRITGALNGVLRTIAICNRLLRKQTVSFARLVDPFKSGALASPNNKGGMGLGLYIANAIVRGHGATLDAVFTDNEACFTVTI</sequence>
<organism evidence="16 17">
    <name type="scientific">Caballeronia sordidicola</name>
    <name type="common">Burkholderia sordidicola</name>
    <dbReference type="NCBI Taxonomy" id="196367"/>
    <lineage>
        <taxon>Bacteria</taxon>
        <taxon>Pseudomonadati</taxon>
        <taxon>Pseudomonadota</taxon>
        <taxon>Betaproteobacteria</taxon>
        <taxon>Burkholderiales</taxon>
        <taxon>Burkholderiaceae</taxon>
        <taxon>Caballeronia</taxon>
    </lineage>
</organism>
<dbReference type="GO" id="GO:0009584">
    <property type="term" value="P:detection of visible light"/>
    <property type="evidence" value="ECO:0007669"/>
    <property type="project" value="InterPro"/>
</dbReference>
<keyword evidence="10" id="KW-0067">ATP-binding</keyword>
<dbReference type="InterPro" id="IPR029016">
    <property type="entry name" value="GAF-like_dom_sf"/>
</dbReference>
<dbReference type="SUPFAM" id="SSF55781">
    <property type="entry name" value="GAF domain-like"/>
    <property type="match status" value="2"/>
</dbReference>
<dbReference type="SUPFAM" id="SSF55785">
    <property type="entry name" value="PYP-like sensor domain (PAS domain)"/>
    <property type="match status" value="1"/>
</dbReference>
<evidence type="ECO:0000313" key="17">
    <source>
        <dbReference type="Proteomes" id="UP000194546"/>
    </source>
</evidence>
<feature type="domain" description="Histidine kinase" evidence="15">
    <location>
        <begin position="520"/>
        <end position="727"/>
    </location>
</feature>
<dbReference type="InterPro" id="IPR043150">
    <property type="entry name" value="Phytochrome_PHY_sf"/>
</dbReference>
<dbReference type="GO" id="GO:0006355">
    <property type="term" value="P:regulation of DNA-templated transcription"/>
    <property type="evidence" value="ECO:0007669"/>
    <property type="project" value="InterPro"/>
</dbReference>